<dbReference type="Proteomes" id="UP000265663">
    <property type="component" value="Unassembled WGS sequence"/>
</dbReference>
<gene>
    <name evidence="2" type="ORF">GMOD_00008124</name>
</gene>
<keyword evidence="1" id="KW-0732">Signal</keyword>
<accession>A0A3M7MGV4</accession>
<feature type="chain" id="PRO_5018331206" evidence="1">
    <location>
        <begin position="17"/>
        <end position="102"/>
    </location>
</feature>
<dbReference type="OrthoDB" id="4977857at2759"/>
<dbReference type="EMBL" id="KE747840">
    <property type="protein sequence ID" value="RMZ73589.1"/>
    <property type="molecule type" value="Genomic_DNA"/>
</dbReference>
<proteinExistence type="predicted"/>
<evidence type="ECO:0000256" key="1">
    <source>
        <dbReference type="SAM" id="SignalP"/>
    </source>
</evidence>
<keyword evidence="3" id="KW-1185">Reference proteome</keyword>
<evidence type="ECO:0000313" key="2">
    <source>
        <dbReference type="EMBL" id="RMZ73589.1"/>
    </source>
</evidence>
<protein>
    <submittedName>
        <fullName evidence="2">Uncharacterized protein</fullName>
    </submittedName>
</protein>
<evidence type="ECO:0000313" key="3">
    <source>
        <dbReference type="Proteomes" id="UP000265663"/>
    </source>
</evidence>
<dbReference type="AlphaFoldDB" id="A0A3M7MGV4"/>
<sequence length="102" mass="10769">MHPKYLLILPLWLVSATPVEQQGSDSIAARGDNDGCPFAHGGCQGKCITRGNDIDVCRTWAKGTIWDYPCGAPKNEQTGCGGNSQLACTAYGDAQTICPNPA</sequence>
<feature type="signal peptide" evidence="1">
    <location>
        <begin position="1"/>
        <end position="16"/>
    </location>
</feature>
<name>A0A3M7MGV4_9PLEO</name>
<reference evidence="2 3" key="1">
    <citation type="journal article" date="2014" name="PLoS ONE">
        <title>De novo Genome Assembly of the Fungal Plant Pathogen Pyrenophora semeniperda.</title>
        <authorList>
            <person name="Soliai M.M."/>
            <person name="Meyer S.E."/>
            <person name="Udall J.A."/>
            <person name="Elzinga D.E."/>
            <person name="Hermansen R.A."/>
            <person name="Bodily P.M."/>
            <person name="Hart A.A."/>
            <person name="Coleman C.E."/>
        </authorList>
    </citation>
    <scope>NUCLEOTIDE SEQUENCE [LARGE SCALE GENOMIC DNA]</scope>
    <source>
        <strain evidence="2 3">CCB06</strain>
        <tissue evidence="2">Mycelium</tissue>
    </source>
</reference>
<organism evidence="2 3">
    <name type="scientific">Pyrenophora seminiperda CCB06</name>
    <dbReference type="NCBI Taxonomy" id="1302712"/>
    <lineage>
        <taxon>Eukaryota</taxon>
        <taxon>Fungi</taxon>
        <taxon>Dikarya</taxon>
        <taxon>Ascomycota</taxon>
        <taxon>Pezizomycotina</taxon>
        <taxon>Dothideomycetes</taxon>
        <taxon>Pleosporomycetidae</taxon>
        <taxon>Pleosporales</taxon>
        <taxon>Pleosporineae</taxon>
        <taxon>Pleosporaceae</taxon>
        <taxon>Pyrenophora</taxon>
    </lineage>
</organism>